<accession>A0AAV4BYZ2</accession>
<evidence type="ECO:0000313" key="1">
    <source>
        <dbReference type="EMBL" id="GFO24530.1"/>
    </source>
</evidence>
<dbReference type="AlphaFoldDB" id="A0AAV4BYZ2"/>
<proteinExistence type="predicted"/>
<reference evidence="1 2" key="1">
    <citation type="journal article" date="2021" name="Elife">
        <title>Chloroplast acquisition without the gene transfer in kleptoplastic sea slugs, Plakobranchus ocellatus.</title>
        <authorList>
            <person name="Maeda T."/>
            <person name="Takahashi S."/>
            <person name="Yoshida T."/>
            <person name="Shimamura S."/>
            <person name="Takaki Y."/>
            <person name="Nagai Y."/>
            <person name="Toyoda A."/>
            <person name="Suzuki Y."/>
            <person name="Arimoto A."/>
            <person name="Ishii H."/>
            <person name="Satoh N."/>
            <person name="Nishiyama T."/>
            <person name="Hasebe M."/>
            <person name="Maruyama T."/>
            <person name="Minagawa J."/>
            <person name="Obokata J."/>
            <person name="Shigenobu S."/>
        </authorList>
    </citation>
    <scope>NUCLEOTIDE SEQUENCE [LARGE SCALE GENOMIC DNA]</scope>
</reference>
<evidence type="ECO:0000313" key="2">
    <source>
        <dbReference type="Proteomes" id="UP000735302"/>
    </source>
</evidence>
<protein>
    <submittedName>
        <fullName evidence="1">Uncharacterized protein</fullName>
    </submittedName>
</protein>
<organism evidence="1 2">
    <name type="scientific">Plakobranchus ocellatus</name>
    <dbReference type="NCBI Taxonomy" id="259542"/>
    <lineage>
        <taxon>Eukaryota</taxon>
        <taxon>Metazoa</taxon>
        <taxon>Spiralia</taxon>
        <taxon>Lophotrochozoa</taxon>
        <taxon>Mollusca</taxon>
        <taxon>Gastropoda</taxon>
        <taxon>Heterobranchia</taxon>
        <taxon>Euthyneura</taxon>
        <taxon>Panpulmonata</taxon>
        <taxon>Sacoglossa</taxon>
        <taxon>Placobranchoidea</taxon>
        <taxon>Plakobranchidae</taxon>
        <taxon>Plakobranchus</taxon>
    </lineage>
</organism>
<gene>
    <name evidence="1" type="ORF">PoB_005103500</name>
</gene>
<dbReference type="Proteomes" id="UP000735302">
    <property type="component" value="Unassembled WGS sequence"/>
</dbReference>
<dbReference type="EMBL" id="BLXT01005617">
    <property type="protein sequence ID" value="GFO24530.1"/>
    <property type="molecule type" value="Genomic_DNA"/>
</dbReference>
<name>A0AAV4BYZ2_9GAST</name>
<sequence length="122" mass="12126">MGGRAVGMEGLGGVGSSEAMGGRAVAMEGLGGVGSSEAMGKRAVGMEGLGGVGSSEAMGGRAVGMEGLGEVGLSEGMGEWSLRYSHPHEDCHKEHAFGKLSLDLTFPPAGLSQGLRGRSPPP</sequence>
<comment type="caution">
    <text evidence="1">The sequence shown here is derived from an EMBL/GenBank/DDBJ whole genome shotgun (WGS) entry which is preliminary data.</text>
</comment>
<keyword evidence="2" id="KW-1185">Reference proteome</keyword>